<dbReference type="AlphaFoldDB" id="A0A8J1TUG6"/>
<reference evidence="1" key="1">
    <citation type="submission" date="2022-03" db="EMBL/GenBank/DDBJ databases">
        <authorList>
            <person name="Martin C."/>
        </authorList>
    </citation>
    <scope>NUCLEOTIDE SEQUENCE</scope>
</reference>
<organism evidence="1 2">
    <name type="scientific">Owenia fusiformis</name>
    <name type="common">Polychaete worm</name>
    <dbReference type="NCBI Taxonomy" id="6347"/>
    <lineage>
        <taxon>Eukaryota</taxon>
        <taxon>Metazoa</taxon>
        <taxon>Spiralia</taxon>
        <taxon>Lophotrochozoa</taxon>
        <taxon>Annelida</taxon>
        <taxon>Polychaeta</taxon>
        <taxon>Sedentaria</taxon>
        <taxon>Canalipalpata</taxon>
        <taxon>Sabellida</taxon>
        <taxon>Oweniida</taxon>
        <taxon>Oweniidae</taxon>
        <taxon>Owenia</taxon>
    </lineage>
</organism>
<protein>
    <submittedName>
        <fullName evidence="1">Uncharacterized protein</fullName>
    </submittedName>
</protein>
<gene>
    <name evidence="1" type="ORF">OFUS_LOCUS6250</name>
</gene>
<sequence>MEQGIKRRKIENTNLGMDDITWMESNLRESPGSSITVEALYFTYSEEAAATGRTRTSQKQFGYLLGKYFKVSSKKVYNKVTKTLVYTHCGIELKPSNKTKKCIDNTDICRLVTDVISARPKWEYLINAEGQHKIKFETNVTMNDKVIDFICHLNENSWTLFMDQYEIDLNNLRISSSFTWTKENLITIMNITEKIKVCRGKPRGKFLHNLNKLTISKLKVGEEKCVNVVHCGICLRVNRFVNVSEHCVKCRQMKLYQPEVPLTIDDHIARDPNGVIDKLLPRASQELKVLIKNQCKNN</sequence>
<evidence type="ECO:0000313" key="1">
    <source>
        <dbReference type="EMBL" id="CAH1779442.1"/>
    </source>
</evidence>
<comment type="caution">
    <text evidence="1">The sequence shown here is derived from an EMBL/GenBank/DDBJ whole genome shotgun (WGS) entry which is preliminary data.</text>
</comment>
<name>A0A8J1TUG6_OWEFU</name>
<dbReference type="EMBL" id="CAIIXF020000003">
    <property type="protein sequence ID" value="CAH1779442.1"/>
    <property type="molecule type" value="Genomic_DNA"/>
</dbReference>
<accession>A0A8J1TUG6</accession>
<proteinExistence type="predicted"/>
<dbReference type="Proteomes" id="UP000749559">
    <property type="component" value="Unassembled WGS sequence"/>
</dbReference>
<keyword evidence="2" id="KW-1185">Reference proteome</keyword>
<evidence type="ECO:0000313" key="2">
    <source>
        <dbReference type="Proteomes" id="UP000749559"/>
    </source>
</evidence>